<comment type="subcellular location">
    <subcellularLocation>
        <location evidence="1">Nucleus</location>
    </subcellularLocation>
</comment>
<dbReference type="Pfam" id="PF04082">
    <property type="entry name" value="Fungal_trans"/>
    <property type="match status" value="1"/>
</dbReference>
<dbReference type="PRINTS" id="PR01415">
    <property type="entry name" value="ANKYRIN"/>
</dbReference>
<evidence type="ECO:0000256" key="2">
    <source>
        <dbReference type="ARBA" id="ARBA00023015"/>
    </source>
</evidence>
<dbReference type="GO" id="GO:0000976">
    <property type="term" value="F:transcription cis-regulatory region binding"/>
    <property type="evidence" value="ECO:0007669"/>
    <property type="project" value="TreeGrafter"/>
</dbReference>
<feature type="domain" description="Xylanolytic transcriptional activator regulatory" evidence="7">
    <location>
        <begin position="58"/>
        <end position="225"/>
    </location>
</feature>
<dbReference type="GO" id="GO:0006351">
    <property type="term" value="P:DNA-templated transcription"/>
    <property type="evidence" value="ECO:0007669"/>
    <property type="project" value="InterPro"/>
</dbReference>
<dbReference type="InterPro" id="IPR002110">
    <property type="entry name" value="Ankyrin_rpt"/>
</dbReference>
<dbReference type="PANTHER" id="PTHR31845:SF19">
    <property type="entry name" value="TRANSCRIPTION FACTOR DOMAIN-CONTAINING PROTEIN"/>
    <property type="match status" value="1"/>
</dbReference>
<organism evidence="8 9">
    <name type="scientific">Clonostachys byssicola</name>
    <dbReference type="NCBI Taxonomy" id="160290"/>
    <lineage>
        <taxon>Eukaryota</taxon>
        <taxon>Fungi</taxon>
        <taxon>Dikarya</taxon>
        <taxon>Ascomycota</taxon>
        <taxon>Pezizomycotina</taxon>
        <taxon>Sordariomycetes</taxon>
        <taxon>Hypocreomycetidae</taxon>
        <taxon>Hypocreales</taxon>
        <taxon>Bionectriaceae</taxon>
        <taxon>Clonostachys</taxon>
    </lineage>
</organism>
<evidence type="ECO:0000313" key="8">
    <source>
        <dbReference type="EMBL" id="CAG9976215.1"/>
    </source>
</evidence>
<keyword evidence="9" id="KW-1185">Reference proteome</keyword>
<dbReference type="InterPro" id="IPR036770">
    <property type="entry name" value="Ankyrin_rpt-contain_sf"/>
</dbReference>
<reference evidence="9" key="1">
    <citation type="submission" date="2019-06" db="EMBL/GenBank/DDBJ databases">
        <authorList>
            <person name="Broberg M."/>
        </authorList>
    </citation>
    <scope>NUCLEOTIDE SEQUENCE [LARGE SCALE GENOMIC DNA]</scope>
</reference>
<dbReference type="SMART" id="SM00248">
    <property type="entry name" value="ANK"/>
    <property type="match status" value="3"/>
</dbReference>
<proteinExistence type="predicted"/>
<dbReference type="PANTHER" id="PTHR31845">
    <property type="entry name" value="FINGER DOMAIN PROTEIN, PUTATIVE-RELATED"/>
    <property type="match status" value="1"/>
</dbReference>
<dbReference type="GO" id="GO:0005634">
    <property type="term" value="C:nucleus"/>
    <property type="evidence" value="ECO:0007669"/>
    <property type="project" value="UniProtKB-SubCell"/>
</dbReference>
<dbReference type="CDD" id="cd12148">
    <property type="entry name" value="fungal_TF_MHR"/>
    <property type="match status" value="1"/>
</dbReference>
<dbReference type="Pfam" id="PF00023">
    <property type="entry name" value="Ank"/>
    <property type="match status" value="1"/>
</dbReference>
<dbReference type="CDD" id="cd09917">
    <property type="entry name" value="F-box_SF"/>
    <property type="match status" value="1"/>
</dbReference>
<dbReference type="Gene3D" id="1.25.40.20">
    <property type="entry name" value="Ankyrin repeat-containing domain"/>
    <property type="match status" value="2"/>
</dbReference>
<dbReference type="SUPFAM" id="SSF48403">
    <property type="entry name" value="Ankyrin repeat"/>
    <property type="match status" value="1"/>
</dbReference>
<feature type="repeat" description="ANK" evidence="6">
    <location>
        <begin position="748"/>
        <end position="780"/>
    </location>
</feature>
<feature type="repeat" description="ANK" evidence="6">
    <location>
        <begin position="1066"/>
        <end position="1099"/>
    </location>
</feature>
<evidence type="ECO:0000256" key="4">
    <source>
        <dbReference type="ARBA" id="ARBA00023163"/>
    </source>
</evidence>
<dbReference type="PROSITE" id="PS50297">
    <property type="entry name" value="ANK_REP_REGION"/>
    <property type="match status" value="1"/>
</dbReference>
<reference evidence="8 9" key="2">
    <citation type="submission" date="2021-10" db="EMBL/GenBank/DDBJ databases">
        <authorList>
            <person name="Piombo E."/>
        </authorList>
    </citation>
    <scope>NUCLEOTIDE SEQUENCE [LARGE SCALE GENOMIC DNA]</scope>
</reference>
<dbReference type="GO" id="GO:0008270">
    <property type="term" value="F:zinc ion binding"/>
    <property type="evidence" value="ECO:0007669"/>
    <property type="project" value="InterPro"/>
</dbReference>
<comment type="caution">
    <text evidence="8">The sequence shown here is derived from an EMBL/GenBank/DDBJ whole genome shotgun (WGS) entry which is preliminary data.</text>
</comment>
<evidence type="ECO:0000256" key="6">
    <source>
        <dbReference type="PROSITE-ProRule" id="PRU00023"/>
    </source>
</evidence>
<dbReference type="InterPro" id="IPR051089">
    <property type="entry name" value="prtT"/>
</dbReference>
<evidence type="ECO:0000313" key="9">
    <source>
        <dbReference type="Proteomes" id="UP000754883"/>
    </source>
</evidence>
<dbReference type="PROSITE" id="PS50088">
    <property type="entry name" value="ANK_REPEAT"/>
    <property type="match status" value="2"/>
</dbReference>
<dbReference type="Pfam" id="PF13857">
    <property type="entry name" value="Ank_5"/>
    <property type="match status" value="1"/>
</dbReference>
<name>A0A9N9U6G9_9HYPO</name>
<keyword evidence="4" id="KW-0804">Transcription</keyword>
<dbReference type="InterPro" id="IPR007219">
    <property type="entry name" value="XnlR_reg_dom"/>
</dbReference>
<keyword evidence="6" id="KW-0040">ANK repeat</keyword>
<dbReference type="Proteomes" id="UP000754883">
    <property type="component" value="Unassembled WGS sequence"/>
</dbReference>
<evidence type="ECO:0000256" key="1">
    <source>
        <dbReference type="ARBA" id="ARBA00004123"/>
    </source>
</evidence>
<dbReference type="AlphaFoldDB" id="A0A9N9U6G9"/>
<evidence type="ECO:0000259" key="7">
    <source>
        <dbReference type="Pfam" id="PF04082"/>
    </source>
</evidence>
<dbReference type="EMBL" id="CABFNO020001273">
    <property type="protein sequence ID" value="CAG9976215.1"/>
    <property type="molecule type" value="Genomic_DNA"/>
</dbReference>
<protein>
    <recommendedName>
        <fullName evidence="7">Xylanolytic transcriptional activator regulatory domain-containing protein</fullName>
    </recommendedName>
</protein>
<dbReference type="GO" id="GO:0000981">
    <property type="term" value="F:DNA-binding transcription factor activity, RNA polymerase II-specific"/>
    <property type="evidence" value="ECO:0007669"/>
    <property type="project" value="TreeGrafter"/>
</dbReference>
<keyword evidence="3" id="KW-0238">DNA-binding</keyword>
<evidence type="ECO:0000256" key="5">
    <source>
        <dbReference type="ARBA" id="ARBA00023242"/>
    </source>
</evidence>
<evidence type="ECO:0000256" key="3">
    <source>
        <dbReference type="ARBA" id="ARBA00023125"/>
    </source>
</evidence>
<keyword evidence="5" id="KW-0539">Nucleus</keyword>
<dbReference type="OrthoDB" id="3429912at2759"/>
<accession>A0A9N9U6G9</accession>
<keyword evidence="2" id="KW-0805">Transcription regulation</keyword>
<sequence>MIADSKLAKYFAPRELDLRDWDVMTGIPPDNFCRLNPEVCDPVSAGLVNEQEVLQYFKLYFKIRHPSVGILDPDLHTAEYVHGCSFTLFSVICALGCELSLSHRDILLAPLLYNMAERNIKWSILNSVKTVEIIQAIIMFTFWSHAAQNYADDPSWLRFGHALSIARELKINDSSFIQKKVNNFNASNRNMYAGIRDRQVRNYERTWIFVFLMDKSFGITIGRAPCVSWREMQPELHAWARATGSAAGDLAITGIVQLRINLLQALERLFGMQKTLSSIAEWDRSASSKLEELKGTSYSRQDGSQLESMFAAVFTFEVNHGLLLIRNNTYKHLVKLNASQDKINSVLHDIFNISCEIIRLFVHDARLSSLASGYHNTPFVMISHAATEVIRSFKCPAISQEAQEQASTLIRNLAEHFGRIANKLPSTSWASLYLEYSLFLVRKLENIPCVASRGPQGTLDHHMVQNYNRISIGLDDEPQYSPNAWDFNGAAFFEMGNSLWQDNSASFLGVDSGQGSLFGGTGIKALFNKLHITKSSFNPTAFNSQNLIQIMPSSSDIVLAFPGTNVGCQENYLQFLPTELIIRIAEYVSEDLVVSTAQDLLSLSLTCKRFKFIVMPFLYKFNERMSNSPCYTNKYWWHEDFTSSCTTHKGFHRPALGWAIAHESRWTLNAVLTWTPQLYDSFHVKYAIACKKYNIARSLLRLQPVIDELKAGIKPDSPIFPAVASGCPPLINDIIRIQGLDLQKTSCHGRSVLDYACQRGNWDLARWFLDRGAEPYLREVTSLQYAIECSDAEASCTVVKGFLSLRPNVIFISNANRAAVNRDRLDILEIFMERGIIIEAFEGAPGHLGDLFKQAIRDGAIVIFRKLLSLYPSRLLTESFILDTMTEIPLQKDGDKAVQEAQLLIDYVRRVTNNDLSLTYEKIKPCLASCIYSDNVMLADYILGLSGPLRVGQIPNCRQTRFICHSIEMLRIFIKHGFDVNQIANRETMLQKSIIDFTWRDSLPWTVRYLASVVGNINQYNDYKATALHTWLCSLKVTERWGETEVLDFTAHLLDQGASLSIGNARGNTALHMAAVNTHHASVVQLLLERGADLNARNNAGETPLQYARRLLGSRYLLSEGREVLQLLVGWTWVLGIPTARKLLDKMHYVT</sequence>
<gene>
    <name evidence="8" type="ORF">CBYS24578_00014121</name>
</gene>